<dbReference type="GO" id="GO:0015562">
    <property type="term" value="F:efflux transmembrane transporter activity"/>
    <property type="evidence" value="ECO:0007669"/>
    <property type="project" value="InterPro"/>
</dbReference>
<reference evidence="2 3" key="1">
    <citation type="submission" date="2015-11" db="EMBL/GenBank/DDBJ databases">
        <title>Genomic analysis of 38 Legionella species identifies large and diverse effector repertoires.</title>
        <authorList>
            <person name="Burstein D."/>
            <person name="Amaro F."/>
            <person name="Zusman T."/>
            <person name="Lifshitz Z."/>
            <person name="Cohen O."/>
            <person name="Gilbert J.A."/>
            <person name="Pupko T."/>
            <person name="Shuman H.A."/>
            <person name="Segal G."/>
        </authorList>
    </citation>
    <scope>NUCLEOTIDE SEQUENCE [LARGE SCALE GENOMIC DNA]</scope>
    <source>
        <strain evidence="2 3">Bercovier 4</strain>
    </source>
</reference>
<keyword evidence="3" id="KW-1185">Reference proteome</keyword>
<comment type="caution">
    <text evidence="2">The sequence shown here is derived from an EMBL/GenBank/DDBJ whole genome shotgun (WGS) entry which is preliminary data.</text>
</comment>
<gene>
    <name evidence="2" type="ORF">Lisr_0730</name>
</gene>
<dbReference type="STRING" id="454.Lisr_0730"/>
<proteinExistence type="predicted"/>
<dbReference type="Gene3D" id="1.20.1600.10">
    <property type="entry name" value="Outer membrane efflux proteins (OEP)"/>
    <property type="match status" value="1"/>
</dbReference>
<dbReference type="InterPro" id="IPR010131">
    <property type="entry name" value="MdtP/NodT-like"/>
</dbReference>
<sequence>MHISLYFIKKISLLFFIVYSLFFSRNCFSHQSNELKLEDVLSSVNCYYPQIKIAFLKINKAHGDYITALGQFDPSLNALARSQPVGGYINNYGDTELNIPTFYNGLKFFAGYRNGQGDWPIYYQNYLTNSGGEYRAGLSFPLLRDRLIDKERTELLTKAETICIKKIDAEMTKINIYQETVKAYWQWVEAGLQLKMYNELLQLARLRQEAIEKRANEGDLPKLAIAENMQQIVQREQLRNQGQMAFQQAAIQLSLYYRNKEGKPEIPFESKLPTFLPKRSLIQPQIFSQLKKHPAIKRLQVYKKIVKLKLGLAQNELLPNLDATVSTFKQYGSGGDPLLIPQAAMVGVTFKLPLYRNEAKGKVISAQSELQQIETEVKFLYERLKNELSRLFIGIKLYQQQVHLLEKELILARQLQIAETKKFHAGDSTLFLVNQREQAAAQVELNWNNAKIKLLVMNDLVRFFSQPFIKKG</sequence>
<feature type="coiled-coil region" evidence="1">
    <location>
        <begin position="356"/>
        <end position="390"/>
    </location>
</feature>
<dbReference type="OrthoDB" id="581172at2"/>
<dbReference type="PANTHER" id="PTHR30203">
    <property type="entry name" value="OUTER MEMBRANE CATION EFFLUX PROTEIN"/>
    <property type="match status" value="1"/>
</dbReference>
<dbReference type="PATRIC" id="fig|454.4.peg.785"/>
<protein>
    <submittedName>
        <fullName evidence="2">Outer membrane component of multidrug efflux pump</fullName>
    </submittedName>
</protein>
<evidence type="ECO:0000313" key="2">
    <source>
        <dbReference type="EMBL" id="KTD30516.1"/>
    </source>
</evidence>
<dbReference type="PANTHER" id="PTHR30203:SF24">
    <property type="entry name" value="BLR4935 PROTEIN"/>
    <property type="match status" value="1"/>
</dbReference>
<evidence type="ECO:0000256" key="1">
    <source>
        <dbReference type="SAM" id="Coils"/>
    </source>
</evidence>
<evidence type="ECO:0000313" key="3">
    <source>
        <dbReference type="Proteomes" id="UP000054761"/>
    </source>
</evidence>
<name>A0A0W0WDR1_9GAMM</name>
<dbReference type="AlphaFoldDB" id="A0A0W0WDR1"/>
<organism evidence="2 3">
    <name type="scientific">Legionella israelensis</name>
    <dbReference type="NCBI Taxonomy" id="454"/>
    <lineage>
        <taxon>Bacteria</taxon>
        <taxon>Pseudomonadati</taxon>
        <taxon>Pseudomonadota</taxon>
        <taxon>Gammaproteobacteria</taxon>
        <taxon>Legionellales</taxon>
        <taxon>Legionellaceae</taxon>
        <taxon>Legionella</taxon>
    </lineage>
</organism>
<dbReference type="Proteomes" id="UP000054761">
    <property type="component" value="Unassembled WGS sequence"/>
</dbReference>
<keyword evidence="1" id="KW-0175">Coiled coil</keyword>
<dbReference type="RefSeq" id="WP_058501107.1">
    <property type="nucleotide sequence ID" value="NZ_CAAAJA010000094.1"/>
</dbReference>
<accession>A0A0W0WDR1</accession>
<dbReference type="SUPFAM" id="SSF56954">
    <property type="entry name" value="Outer membrane efflux proteins (OEP)"/>
    <property type="match status" value="1"/>
</dbReference>
<dbReference type="EMBL" id="LNYH01000031">
    <property type="protein sequence ID" value="KTD30516.1"/>
    <property type="molecule type" value="Genomic_DNA"/>
</dbReference>